<dbReference type="PANTHER" id="PTHR12872:SF1">
    <property type="entry name" value="ALPHA-N-ACETYLGLUCOSAMINIDASE"/>
    <property type="match status" value="1"/>
</dbReference>
<keyword evidence="2" id="KW-1133">Transmembrane helix</keyword>
<dbReference type="InterPro" id="IPR017853">
    <property type="entry name" value="GH"/>
</dbReference>
<evidence type="ECO:0000259" key="5">
    <source>
        <dbReference type="Pfam" id="PF12972"/>
    </source>
</evidence>
<evidence type="ECO:0000313" key="6">
    <source>
        <dbReference type="EMBL" id="JAG27340.1"/>
    </source>
</evidence>
<dbReference type="EMBL" id="GBHO01016264">
    <property type="protein sequence ID" value="JAG27340.1"/>
    <property type="molecule type" value="Transcribed_RNA"/>
</dbReference>
<accession>A0A0A9YCT7</accession>
<keyword evidence="2" id="KW-0472">Membrane</keyword>
<reference evidence="6" key="2">
    <citation type="submission" date="2014-07" db="EMBL/GenBank/DDBJ databases">
        <authorList>
            <person name="Hull J."/>
        </authorList>
    </citation>
    <scope>NUCLEOTIDE SEQUENCE</scope>
</reference>
<dbReference type="PANTHER" id="PTHR12872">
    <property type="entry name" value="ALPHA-N-ACETYLGLUCOSAMINIDASE"/>
    <property type="match status" value="1"/>
</dbReference>
<keyword evidence="2" id="KW-0812">Transmembrane</keyword>
<feature type="non-terminal residue" evidence="6">
    <location>
        <position position="1"/>
    </location>
</feature>
<dbReference type="InterPro" id="IPR024733">
    <property type="entry name" value="NAGLU_tim-barrel"/>
</dbReference>
<dbReference type="Gene3D" id="1.20.120.670">
    <property type="entry name" value="N-acetyl-b-d-glucoasminidase"/>
    <property type="match status" value="1"/>
</dbReference>
<protein>
    <submittedName>
        <fullName evidence="6">Alpha-N-acetylglucosaminidase</fullName>
    </submittedName>
</protein>
<dbReference type="GO" id="GO:0016787">
    <property type="term" value="F:hydrolase activity"/>
    <property type="evidence" value="ECO:0007669"/>
    <property type="project" value="UniProtKB-KW"/>
</dbReference>
<keyword evidence="1" id="KW-0378">Hydrolase</keyword>
<dbReference type="AlphaFoldDB" id="A0A0A9YCT7"/>
<dbReference type="Gene3D" id="3.20.20.80">
    <property type="entry name" value="Glycosidases"/>
    <property type="match status" value="1"/>
</dbReference>
<sequence>EGETYKPVVDLQSSSVPSPCQTNIQAKYTEDKNIYSIVEPTDLRLFEIFMLLLVIICLVWRCFIVASAWNLKPYKLVGNEHDVQRLIVRLLGEQEASRFQIKITGDLKENRDWFSVSRKSESEPVTIEGSSGTAVSYGFNHYLKHALNCQVSWDGDQLELPPFENMPVVEYGFSVPDSFRYYMNVCTFSYSYVWWDWARWEREIDWMALNGFNLVLAFTGTEAVWKEVYLELGLTQDEIDDHFSGPAFLAWNRMGNMRGYGKLSDAWHKSQVDLQRKILQRMRSLGITPVLPAFAGHLPRAITRIFPKASITYARRWNNLPDKYCCPALLLPSDPLFQKIGSMFIEKLKEMFGTDHMYNCDPFNEMEPNTGDLNVLRGYGKSIYSSMSTVDPKAVWIIQGWFLVNEKDFWTKERARALITAVPLGQMLVLDLQSELRPQYKKFDNFFGQPFIWCMLHNFGRTLGLQGALGQVKQGILEGRKQKEMVGIGITMEGIETNYVVYDFFSEFVRDNELEIVRFSEDYSKRRYGGYNAAAESAWRTLVASVYNYKGDESIHGEYIFNTRPNLKKKPKYWYKPEDVYHAWNLTLEAARDIESPNNLFRVDVVDITRQGIQLKLDELYLKTTAAYDRKDLQTLKRVASSFLDLLDDLENILGSNERFMLGPWLESAKSCAATPLEEKMFEGEARNQISLWGPNGEILDYANKQWSGVVKDYFKPRWELFFKALKRSIRTGNPLDTKKYRKDLSDVEQRFASAYNLYPTVSKGNPIQISQEIYQKLSTEIPTT</sequence>
<dbReference type="Gene3D" id="3.30.379.10">
    <property type="entry name" value="Chitobiase/beta-hexosaminidase domain 2-like"/>
    <property type="match status" value="1"/>
</dbReference>
<dbReference type="InterPro" id="IPR029018">
    <property type="entry name" value="Hex-like_dom2"/>
</dbReference>
<feature type="domain" description="Alpha-N-acetylglucosaminidase C-terminal" evidence="5">
    <location>
        <begin position="521"/>
        <end position="777"/>
    </location>
</feature>
<evidence type="ECO:0000256" key="1">
    <source>
        <dbReference type="ARBA" id="ARBA00022801"/>
    </source>
</evidence>
<evidence type="ECO:0000256" key="2">
    <source>
        <dbReference type="SAM" id="Phobius"/>
    </source>
</evidence>
<feature type="transmembrane region" description="Helical" evidence="2">
    <location>
        <begin position="48"/>
        <end position="69"/>
    </location>
</feature>
<proteinExistence type="predicted"/>
<feature type="domain" description="Alpha-N-acetylglucosaminidase tim-barrel" evidence="3">
    <location>
        <begin position="180"/>
        <end position="507"/>
    </location>
</feature>
<feature type="domain" description="Alpha-N-acetylglucosaminidase N-terminal" evidence="4">
    <location>
        <begin position="83"/>
        <end position="167"/>
    </location>
</feature>
<dbReference type="Pfam" id="PF12971">
    <property type="entry name" value="NAGLU_N"/>
    <property type="match status" value="1"/>
</dbReference>
<reference evidence="6" key="1">
    <citation type="journal article" date="2014" name="PLoS ONE">
        <title>Transcriptome-Based Identification of ABC Transporters in the Western Tarnished Plant Bug Lygus hesperus.</title>
        <authorList>
            <person name="Hull J.J."/>
            <person name="Chaney K."/>
            <person name="Geib S.M."/>
            <person name="Fabrick J.A."/>
            <person name="Brent C.S."/>
            <person name="Walsh D."/>
            <person name="Lavine L.C."/>
        </authorList>
    </citation>
    <scope>NUCLEOTIDE SEQUENCE</scope>
</reference>
<dbReference type="Pfam" id="PF05089">
    <property type="entry name" value="NAGLU"/>
    <property type="match status" value="1"/>
</dbReference>
<dbReference type="InterPro" id="IPR007781">
    <property type="entry name" value="NAGLU"/>
</dbReference>
<gene>
    <name evidence="6" type="primary">NAGLU_0</name>
    <name evidence="6" type="ORF">CM83_56808</name>
</gene>
<dbReference type="InterPro" id="IPR024732">
    <property type="entry name" value="NAGLU_C"/>
</dbReference>
<dbReference type="SUPFAM" id="SSF51445">
    <property type="entry name" value="(Trans)glycosidases"/>
    <property type="match status" value="1"/>
</dbReference>
<organism evidence="6">
    <name type="scientific">Lygus hesperus</name>
    <name type="common">Western plant bug</name>
    <dbReference type="NCBI Taxonomy" id="30085"/>
    <lineage>
        <taxon>Eukaryota</taxon>
        <taxon>Metazoa</taxon>
        <taxon>Ecdysozoa</taxon>
        <taxon>Arthropoda</taxon>
        <taxon>Hexapoda</taxon>
        <taxon>Insecta</taxon>
        <taxon>Pterygota</taxon>
        <taxon>Neoptera</taxon>
        <taxon>Paraneoptera</taxon>
        <taxon>Hemiptera</taxon>
        <taxon>Heteroptera</taxon>
        <taxon>Panheteroptera</taxon>
        <taxon>Cimicomorpha</taxon>
        <taxon>Miridae</taxon>
        <taxon>Mirini</taxon>
        <taxon>Lygus</taxon>
    </lineage>
</organism>
<dbReference type="Pfam" id="PF12972">
    <property type="entry name" value="NAGLU_C"/>
    <property type="match status" value="1"/>
</dbReference>
<evidence type="ECO:0000259" key="4">
    <source>
        <dbReference type="Pfam" id="PF12971"/>
    </source>
</evidence>
<dbReference type="InterPro" id="IPR024240">
    <property type="entry name" value="NAGLU_N"/>
</dbReference>
<evidence type="ECO:0000259" key="3">
    <source>
        <dbReference type="Pfam" id="PF05089"/>
    </source>
</evidence>
<name>A0A0A9YCT7_LYGHE</name>